<feature type="domain" description="HTH cro/C1-type" evidence="1">
    <location>
        <begin position="20"/>
        <end position="55"/>
    </location>
</feature>
<dbReference type="AlphaFoldDB" id="A0A1G9QUC9"/>
<dbReference type="GO" id="GO:0003677">
    <property type="term" value="F:DNA binding"/>
    <property type="evidence" value="ECO:0007669"/>
    <property type="project" value="InterPro"/>
</dbReference>
<dbReference type="CDD" id="cd00093">
    <property type="entry name" value="HTH_XRE"/>
    <property type="match status" value="1"/>
</dbReference>
<dbReference type="Pfam" id="PF01381">
    <property type="entry name" value="HTH_3"/>
    <property type="match status" value="1"/>
</dbReference>
<dbReference type="InterPro" id="IPR001387">
    <property type="entry name" value="Cro/C1-type_HTH"/>
</dbReference>
<sequence>MVQDINLSGSSSKVNWPSIIRNFRMSKRLKQAALAADLGVTQAMISRWENGESDPPDRVKRRMAELVQDAFVVAPAPTWIDLVTLNPGIEFVTDSMGVFKAVSAGALELFGVSREAVEGRPADRFLGGDFAQTLETLRNKGMFRSDLVFAQSLGRVELTNGAAPRTVLCDFIHWPRISEVRAVFCVHSGAVLDEEKYQRRLDQRGQKIVTRQTF</sequence>
<accession>A0A1G9QUC9</accession>
<dbReference type="SMART" id="SM00530">
    <property type="entry name" value="HTH_XRE"/>
    <property type="match status" value="1"/>
</dbReference>
<dbReference type="EMBL" id="FNHG01000005">
    <property type="protein sequence ID" value="SDM14491.1"/>
    <property type="molecule type" value="Genomic_DNA"/>
</dbReference>
<dbReference type="RefSeq" id="WP_176780282.1">
    <property type="nucleotide sequence ID" value="NZ_FNHG01000005.1"/>
</dbReference>
<name>A0A1G9QUC9_9PROT</name>
<reference evidence="2 3" key="1">
    <citation type="submission" date="2016-10" db="EMBL/GenBank/DDBJ databases">
        <authorList>
            <person name="de Groot N.N."/>
        </authorList>
    </citation>
    <scope>NUCLEOTIDE SEQUENCE [LARGE SCALE GENOMIC DNA]</scope>
    <source>
        <strain evidence="2 3">DSM 16077</strain>
    </source>
</reference>
<dbReference type="PROSITE" id="PS50943">
    <property type="entry name" value="HTH_CROC1"/>
    <property type="match status" value="1"/>
</dbReference>
<dbReference type="SUPFAM" id="SSF47413">
    <property type="entry name" value="lambda repressor-like DNA-binding domains"/>
    <property type="match status" value="1"/>
</dbReference>
<evidence type="ECO:0000313" key="3">
    <source>
        <dbReference type="Proteomes" id="UP000199759"/>
    </source>
</evidence>
<dbReference type="Proteomes" id="UP000199759">
    <property type="component" value="Unassembled WGS sequence"/>
</dbReference>
<dbReference type="InterPro" id="IPR010982">
    <property type="entry name" value="Lambda_DNA-bd_dom_sf"/>
</dbReference>
<protein>
    <submittedName>
        <fullName evidence="2">Helix-turn-helix domain-containing protein</fullName>
    </submittedName>
</protein>
<proteinExistence type="predicted"/>
<dbReference type="Gene3D" id="1.10.260.40">
    <property type="entry name" value="lambda repressor-like DNA-binding domains"/>
    <property type="match status" value="1"/>
</dbReference>
<evidence type="ECO:0000259" key="1">
    <source>
        <dbReference type="PROSITE" id="PS50943"/>
    </source>
</evidence>
<gene>
    <name evidence="2" type="ORF">SAMN04488568_105163</name>
</gene>
<evidence type="ECO:0000313" key="2">
    <source>
        <dbReference type="EMBL" id="SDM14491.1"/>
    </source>
</evidence>
<organism evidence="2 3">
    <name type="scientific">Maricaulis salignorans</name>
    <dbReference type="NCBI Taxonomy" id="144026"/>
    <lineage>
        <taxon>Bacteria</taxon>
        <taxon>Pseudomonadati</taxon>
        <taxon>Pseudomonadota</taxon>
        <taxon>Alphaproteobacteria</taxon>
        <taxon>Maricaulales</taxon>
        <taxon>Maricaulaceae</taxon>
        <taxon>Maricaulis</taxon>
    </lineage>
</organism>
<keyword evidence="3" id="KW-1185">Reference proteome</keyword>